<organism evidence="1 2">
    <name type="scientific">Haemophilus haemolyticus</name>
    <dbReference type="NCBI Taxonomy" id="726"/>
    <lineage>
        <taxon>Bacteria</taxon>
        <taxon>Pseudomonadati</taxon>
        <taxon>Pseudomonadota</taxon>
        <taxon>Gammaproteobacteria</taxon>
        <taxon>Pasteurellales</taxon>
        <taxon>Pasteurellaceae</taxon>
        <taxon>Haemophilus</taxon>
    </lineage>
</organism>
<dbReference type="RefSeq" id="WP_179227809.1">
    <property type="nucleotide sequence ID" value="NZ_JACBKA010000014.1"/>
</dbReference>
<proteinExistence type="predicted"/>
<dbReference type="EMBL" id="JACBKA010000014">
    <property type="protein sequence ID" value="NYA27597.1"/>
    <property type="molecule type" value="Genomic_DNA"/>
</dbReference>
<dbReference type="Proteomes" id="UP000590599">
    <property type="component" value="Unassembled WGS sequence"/>
</dbReference>
<comment type="caution">
    <text evidence="1">The sequence shown here is derived from an EMBL/GenBank/DDBJ whole genome shotgun (WGS) entry which is preliminary data.</text>
</comment>
<evidence type="ECO:0000313" key="1">
    <source>
        <dbReference type="EMBL" id="NYA27597.1"/>
    </source>
</evidence>
<name>A0A852Q0E5_HAEHA</name>
<evidence type="ECO:0000313" key="2">
    <source>
        <dbReference type="Proteomes" id="UP000590599"/>
    </source>
</evidence>
<accession>A0A852Q0E5</accession>
<dbReference type="AlphaFoldDB" id="A0A852Q0E5"/>
<gene>
    <name evidence="1" type="ORF">HZI69_07085</name>
</gene>
<reference evidence="1 2" key="1">
    <citation type="submission" date="2020-07" db="EMBL/GenBank/DDBJ databases">
        <title>Genus Haemophilus, Bergeys manual.</title>
        <authorList>
            <person name="Noerskov-Lauritsen N."/>
        </authorList>
    </citation>
    <scope>NUCLEOTIDE SEQUENCE [LARGE SCALE GENOMIC DNA]</scope>
    <source>
        <strain evidence="1 2">CCUG30047</strain>
    </source>
</reference>
<sequence length="76" mass="8454">METLNQADFNKFERLNDRFAEVAEALACVAHMVEVCDQSEAPMPYQLAQLLNVLSHYTAETGSNLGEHLGLFSPVQ</sequence>
<protein>
    <submittedName>
        <fullName evidence="1">Uncharacterized protein</fullName>
    </submittedName>
</protein>